<accession>A0A061S3L0</accession>
<evidence type="ECO:0000313" key="1">
    <source>
        <dbReference type="EMBL" id="JAC78833.1"/>
    </source>
</evidence>
<organism evidence="1">
    <name type="scientific">Tetraselmis sp. GSL018</name>
    <dbReference type="NCBI Taxonomy" id="582737"/>
    <lineage>
        <taxon>Eukaryota</taxon>
        <taxon>Viridiplantae</taxon>
        <taxon>Chlorophyta</taxon>
        <taxon>core chlorophytes</taxon>
        <taxon>Chlorodendrophyceae</taxon>
        <taxon>Chlorodendrales</taxon>
        <taxon>Chlorodendraceae</taxon>
        <taxon>Tetraselmis</taxon>
    </lineage>
</organism>
<feature type="non-terminal residue" evidence="1">
    <location>
        <position position="1"/>
    </location>
</feature>
<dbReference type="EMBL" id="GBEZ01006576">
    <property type="protein sequence ID" value="JAC78833.1"/>
    <property type="molecule type" value="Transcribed_RNA"/>
</dbReference>
<proteinExistence type="predicted"/>
<name>A0A061S3L0_9CHLO</name>
<reference evidence="1" key="1">
    <citation type="submission" date="2014-05" db="EMBL/GenBank/DDBJ databases">
        <title>The transcriptome of the halophilic microalga Tetraselmis sp. GSL018 isolated from the Great Salt Lake, Utah.</title>
        <authorList>
            <person name="Jinkerson R.E."/>
            <person name="D'Adamo S."/>
            <person name="Posewitz M.C."/>
        </authorList>
    </citation>
    <scope>NUCLEOTIDE SEQUENCE</scope>
    <source>
        <strain evidence="1">GSL018</strain>
    </source>
</reference>
<sequence length="32" mass="3584">QTALALEAFGCHEERPVKKALRTNQVPKYVVS</sequence>
<gene>
    <name evidence="1" type="ORF">TSPGSL018_14207</name>
</gene>
<dbReference type="AlphaFoldDB" id="A0A061S3L0"/>
<protein>
    <submittedName>
        <fullName evidence="1">Uncharacterized protein</fullName>
    </submittedName>
</protein>